<evidence type="ECO:0000256" key="2">
    <source>
        <dbReference type="SAM" id="Phobius"/>
    </source>
</evidence>
<feature type="transmembrane region" description="Helical" evidence="2">
    <location>
        <begin position="45"/>
        <end position="66"/>
    </location>
</feature>
<keyword evidence="2" id="KW-0812">Transmembrane</keyword>
<keyword evidence="4" id="KW-1185">Reference proteome</keyword>
<feature type="transmembrane region" description="Helical" evidence="2">
    <location>
        <begin position="78"/>
        <end position="97"/>
    </location>
</feature>
<feature type="transmembrane region" description="Helical" evidence="2">
    <location>
        <begin position="306"/>
        <end position="328"/>
    </location>
</feature>
<dbReference type="Proteomes" id="UP000041254">
    <property type="component" value="Unassembled WGS sequence"/>
</dbReference>
<evidence type="ECO:0000313" key="3">
    <source>
        <dbReference type="EMBL" id="CEM26039.1"/>
    </source>
</evidence>
<dbReference type="VEuPathDB" id="CryptoDB:Vbra_22092"/>
<protein>
    <submittedName>
        <fullName evidence="3">Uncharacterized protein</fullName>
    </submittedName>
</protein>
<feature type="transmembrane region" description="Helical" evidence="2">
    <location>
        <begin position="270"/>
        <end position="291"/>
    </location>
</feature>
<reference evidence="3 4" key="1">
    <citation type="submission" date="2014-11" db="EMBL/GenBank/DDBJ databases">
        <authorList>
            <person name="Zhu J."/>
            <person name="Qi W."/>
            <person name="Song R."/>
        </authorList>
    </citation>
    <scope>NUCLEOTIDE SEQUENCE [LARGE SCALE GENOMIC DNA]</scope>
</reference>
<feature type="region of interest" description="Disordered" evidence="1">
    <location>
        <begin position="178"/>
        <end position="221"/>
    </location>
</feature>
<proteinExistence type="predicted"/>
<feature type="transmembrane region" description="Helical" evidence="2">
    <location>
        <begin position="109"/>
        <end position="128"/>
    </location>
</feature>
<evidence type="ECO:0000313" key="4">
    <source>
        <dbReference type="Proteomes" id="UP000041254"/>
    </source>
</evidence>
<dbReference type="InParanoid" id="A0A0G4GAN2"/>
<gene>
    <name evidence="3" type="ORF">Vbra_22092</name>
</gene>
<keyword evidence="2" id="KW-0472">Membrane</keyword>
<dbReference type="EMBL" id="CDMY01000612">
    <property type="protein sequence ID" value="CEM26039.1"/>
    <property type="molecule type" value="Genomic_DNA"/>
</dbReference>
<accession>A0A0G4GAN2</accession>
<feature type="compositionally biased region" description="Polar residues" evidence="1">
    <location>
        <begin position="210"/>
        <end position="219"/>
    </location>
</feature>
<keyword evidence="2" id="KW-1133">Transmembrane helix</keyword>
<dbReference type="AlphaFoldDB" id="A0A0G4GAN2"/>
<evidence type="ECO:0000256" key="1">
    <source>
        <dbReference type="SAM" id="MobiDB-lite"/>
    </source>
</evidence>
<feature type="transmembrane region" description="Helical" evidence="2">
    <location>
        <begin position="12"/>
        <end position="33"/>
    </location>
</feature>
<dbReference type="PhylomeDB" id="A0A0G4GAN2"/>
<name>A0A0G4GAN2_VITBC</name>
<organism evidence="3 4">
    <name type="scientific">Vitrella brassicaformis (strain CCMP3155)</name>
    <dbReference type="NCBI Taxonomy" id="1169540"/>
    <lineage>
        <taxon>Eukaryota</taxon>
        <taxon>Sar</taxon>
        <taxon>Alveolata</taxon>
        <taxon>Colpodellida</taxon>
        <taxon>Vitrellaceae</taxon>
        <taxon>Vitrella</taxon>
    </lineage>
</organism>
<sequence length="371" mass="41453">MHIAKLKEYNGIIVGFDLICWATITPMGVFWVASQKSKRRAIYTAQMVFILLVTMAAVSVWVLVFFKRGEKVSTDGERAQVAFACLLCCLPLMALATGTTRRMTDGHPLRSYPVIYFAVLGCLLVPRIMQAEMVNLSSKIASSLLFALYDLLGDLAVPYVDALRFNLRRSFAFLRRSSTRHRSTRRTPETPAGSTTEKPHMDSTRVPPHVSQSRSSTCVASKEEASVSPSFQRRISLKALSSLTSVLNLQSTFIAYDYRPRYLRALSDQIHAYNLAESLILLFINLSLIAVDQFVDPSLSGLAERLGGLCLLVAIEMACEIVLFMISVRLHNLPIVRSEDEPGPWRSGWCLCSAPPWLCYSHFCHRSCCSP</sequence>